<name>A0A4S2N6F6_9PEZI</name>
<comment type="subcellular location">
    <subcellularLocation>
        <location evidence="2">Endoplasmic reticulum membrane</location>
        <topology evidence="2">Peripheral membrane protein</topology>
    </subcellularLocation>
</comment>
<evidence type="ECO:0000256" key="7">
    <source>
        <dbReference type="ARBA" id="ARBA00022842"/>
    </source>
</evidence>
<comment type="subunit">
    <text evidence="11">Forms an active dehydrodolichyl diphosphate synthase complex with NUS1.</text>
</comment>
<evidence type="ECO:0000256" key="8">
    <source>
        <dbReference type="ARBA" id="ARBA00023136"/>
    </source>
</evidence>
<evidence type="ECO:0000256" key="11">
    <source>
        <dbReference type="ARBA" id="ARBA00064670"/>
    </source>
</evidence>
<dbReference type="FunFam" id="3.40.1180.10:FF:000002">
    <property type="entry name" value="Alkyl transferase"/>
    <property type="match status" value="1"/>
</dbReference>
<comment type="function">
    <text evidence="10">With NUS1, forms the dehydrodolichyl diphosphate synthase (DDS) complex, an essential component of the dolichol monophosphate (Dol-P) biosynthetic machinery. Adds multiple copies of isopentenyl pyrophosphate (IPP) to farnesyl pyrophosphate (FPP) to produce dehydrodolichyl diphosphate (Dedol-PP), a precursor of dolichol which is utilized as a sugar carrier in protein glycosylation in the endoplasmic reticulum (ER).</text>
</comment>
<dbReference type="GO" id="GO:0005811">
    <property type="term" value="C:lipid droplet"/>
    <property type="evidence" value="ECO:0007669"/>
    <property type="project" value="TreeGrafter"/>
</dbReference>
<dbReference type="EMBL" id="ML220112">
    <property type="protein sequence ID" value="TGZ84783.1"/>
    <property type="molecule type" value="Genomic_DNA"/>
</dbReference>
<sequence>MNSPPIEWVTYQLKELFINATRQGPVPRHVGFVMDGNRRFAKKNHIETAEGHNMGFDALAKAGFTIAVCYKSGVEAVTVYAFSIENFKRPLHEVNALMEIAKFKLNQICQHGDLLDRFGVKLRVLGQLDLVREDVREVIDEAIDITKDNNKCVLNICFPYTSRNEITTAVRSIVNLSTTPNCPPSPSFSDSSTTSTASSKTALAGLSDFESITEQTLTEHMFTSDSPPLDLLIRTSGVRRLSDFLLWQCHQDTEIVFVDCLWPQFDIWHFLPILTDWAIKQKKKDKTAAAMRRQEEGLGQRIPVR</sequence>
<dbReference type="AlphaFoldDB" id="A0A4S2N6F6"/>
<comment type="catalytic activity">
    <reaction evidence="9">
        <text>n isopentenyl diphosphate + (2E,6E)-farnesyl diphosphate = a di-trans,poly-cis-polyprenyl diphosphate + n diphosphate</text>
        <dbReference type="Rhea" id="RHEA:53008"/>
        <dbReference type="Rhea" id="RHEA-COMP:19494"/>
        <dbReference type="ChEBI" id="CHEBI:33019"/>
        <dbReference type="ChEBI" id="CHEBI:128769"/>
        <dbReference type="ChEBI" id="CHEBI:136960"/>
        <dbReference type="ChEBI" id="CHEBI:175763"/>
        <dbReference type="EC" id="2.5.1.87"/>
    </reaction>
</comment>
<dbReference type="Gene3D" id="3.40.1180.10">
    <property type="entry name" value="Decaprenyl diphosphate synthase-like"/>
    <property type="match status" value="1"/>
</dbReference>
<keyword evidence="14" id="KW-1185">Reference proteome</keyword>
<dbReference type="GO" id="GO:0045547">
    <property type="term" value="F:ditrans,polycis-polyprenyl diphosphate synthase [(2E,6E)-farnesyl diphosphate specific] activity"/>
    <property type="evidence" value="ECO:0007669"/>
    <property type="project" value="UniProtKB-EC"/>
</dbReference>
<gene>
    <name evidence="13" type="ORF">EX30DRAFT_300942</name>
</gene>
<dbReference type="GO" id="GO:0016094">
    <property type="term" value="P:polyprenol biosynthetic process"/>
    <property type="evidence" value="ECO:0007669"/>
    <property type="project" value="TreeGrafter"/>
</dbReference>
<dbReference type="OrthoDB" id="4173905at2759"/>
<keyword evidence="5 12" id="KW-0808">Transferase</keyword>
<evidence type="ECO:0000256" key="1">
    <source>
        <dbReference type="ARBA" id="ARBA00001946"/>
    </source>
</evidence>
<dbReference type="CDD" id="cd00475">
    <property type="entry name" value="Cis_IPPS"/>
    <property type="match status" value="1"/>
</dbReference>
<evidence type="ECO:0000256" key="6">
    <source>
        <dbReference type="ARBA" id="ARBA00022824"/>
    </source>
</evidence>
<dbReference type="FunCoup" id="A0A4S2N6F6">
    <property type="interactions" value="406"/>
</dbReference>
<dbReference type="PANTHER" id="PTHR10291">
    <property type="entry name" value="DEHYDRODOLICHYL DIPHOSPHATE SYNTHASE FAMILY MEMBER"/>
    <property type="match status" value="1"/>
</dbReference>
<dbReference type="EC" id="2.5.1.-" evidence="12"/>
<dbReference type="Proteomes" id="UP000298138">
    <property type="component" value="Unassembled WGS sequence"/>
</dbReference>
<protein>
    <recommendedName>
        <fullName evidence="12">Alkyl transferase</fullName>
        <ecNumber evidence="12">2.5.1.-</ecNumber>
    </recommendedName>
</protein>
<comment type="cofactor">
    <cofactor evidence="1">
        <name>Mg(2+)</name>
        <dbReference type="ChEBI" id="CHEBI:18420"/>
    </cofactor>
</comment>
<dbReference type="InterPro" id="IPR036424">
    <property type="entry name" value="UPP_synth-like_sf"/>
</dbReference>
<organism evidence="13 14">
    <name type="scientific">Ascodesmis nigricans</name>
    <dbReference type="NCBI Taxonomy" id="341454"/>
    <lineage>
        <taxon>Eukaryota</taxon>
        <taxon>Fungi</taxon>
        <taxon>Dikarya</taxon>
        <taxon>Ascomycota</taxon>
        <taxon>Pezizomycotina</taxon>
        <taxon>Pezizomycetes</taxon>
        <taxon>Pezizales</taxon>
        <taxon>Ascodesmidaceae</taxon>
        <taxon>Ascodesmis</taxon>
    </lineage>
</organism>
<comment type="similarity">
    <text evidence="4 12">Belongs to the UPP synthase family.</text>
</comment>
<evidence type="ECO:0000256" key="2">
    <source>
        <dbReference type="ARBA" id="ARBA00004406"/>
    </source>
</evidence>
<dbReference type="STRING" id="341454.A0A4S2N6F6"/>
<dbReference type="GO" id="GO:0005789">
    <property type="term" value="C:endoplasmic reticulum membrane"/>
    <property type="evidence" value="ECO:0007669"/>
    <property type="project" value="UniProtKB-SubCell"/>
</dbReference>
<evidence type="ECO:0000313" key="14">
    <source>
        <dbReference type="Proteomes" id="UP000298138"/>
    </source>
</evidence>
<dbReference type="GO" id="GO:1904423">
    <property type="term" value="C:dehydrodolichyl diphosphate synthase complex"/>
    <property type="evidence" value="ECO:0007669"/>
    <property type="project" value="TreeGrafter"/>
</dbReference>
<keyword evidence="6" id="KW-0256">Endoplasmic reticulum</keyword>
<reference evidence="13 14" key="1">
    <citation type="submission" date="2019-04" db="EMBL/GenBank/DDBJ databases">
        <title>Comparative genomics and transcriptomics to analyze fruiting body development in filamentous ascomycetes.</title>
        <authorList>
            <consortium name="DOE Joint Genome Institute"/>
            <person name="Lutkenhaus R."/>
            <person name="Traeger S."/>
            <person name="Breuer J."/>
            <person name="Kuo A."/>
            <person name="Lipzen A."/>
            <person name="Pangilinan J."/>
            <person name="Dilworth D."/>
            <person name="Sandor L."/>
            <person name="Poggeler S."/>
            <person name="Barry K."/>
            <person name="Grigoriev I.V."/>
            <person name="Nowrousian M."/>
        </authorList>
    </citation>
    <scope>NUCLEOTIDE SEQUENCE [LARGE SCALE GENOMIC DNA]</scope>
    <source>
        <strain evidence="13 14">CBS 389.68</strain>
    </source>
</reference>
<accession>A0A4S2N6F6</accession>
<evidence type="ECO:0000256" key="5">
    <source>
        <dbReference type="ARBA" id="ARBA00022679"/>
    </source>
</evidence>
<evidence type="ECO:0000256" key="12">
    <source>
        <dbReference type="RuleBase" id="RU363018"/>
    </source>
</evidence>
<dbReference type="HAMAP" id="MF_01139">
    <property type="entry name" value="ISPT"/>
    <property type="match status" value="1"/>
</dbReference>
<evidence type="ECO:0000313" key="13">
    <source>
        <dbReference type="EMBL" id="TGZ84783.1"/>
    </source>
</evidence>
<dbReference type="NCBIfam" id="TIGR00055">
    <property type="entry name" value="uppS"/>
    <property type="match status" value="1"/>
</dbReference>
<proteinExistence type="inferred from homology"/>
<evidence type="ECO:0000256" key="10">
    <source>
        <dbReference type="ARBA" id="ARBA00058504"/>
    </source>
</evidence>
<keyword evidence="8" id="KW-0472">Membrane</keyword>
<dbReference type="PANTHER" id="PTHR10291:SF43">
    <property type="entry name" value="DEHYDRODOLICHYL DIPHOSPHATE SYNTHASE COMPLEX SUBUNIT DHDDS"/>
    <property type="match status" value="1"/>
</dbReference>
<evidence type="ECO:0000256" key="4">
    <source>
        <dbReference type="ARBA" id="ARBA00005432"/>
    </source>
</evidence>
<comment type="pathway">
    <text evidence="3">Protein modification; protein glycosylation.</text>
</comment>
<dbReference type="InParanoid" id="A0A4S2N6F6"/>
<dbReference type="InterPro" id="IPR018520">
    <property type="entry name" value="UPP_synth-like_CS"/>
</dbReference>
<dbReference type="PROSITE" id="PS01066">
    <property type="entry name" value="UPP_SYNTHASE"/>
    <property type="match status" value="1"/>
</dbReference>
<evidence type="ECO:0000256" key="3">
    <source>
        <dbReference type="ARBA" id="ARBA00004922"/>
    </source>
</evidence>
<dbReference type="SUPFAM" id="SSF64005">
    <property type="entry name" value="Undecaprenyl diphosphate synthase"/>
    <property type="match status" value="1"/>
</dbReference>
<evidence type="ECO:0000256" key="9">
    <source>
        <dbReference type="ARBA" id="ARBA00047353"/>
    </source>
</evidence>
<dbReference type="Pfam" id="PF01255">
    <property type="entry name" value="Prenyltransf"/>
    <property type="match status" value="1"/>
</dbReference>
<keyword evidence="7" id="KW-0460">Magnesium</keyword>
<dbReference type="InterPro" id="IPR001441">
    <property type="entry name" value="UPP_synth-like"/>
</dbReference>